<dbReference type="Proteomes" id="UP000831290">
    <property type="component" value="Chromosome"/>
</dbReference>
<sequence length="757" mass="86487">MKKLIVFFLTFFFCAITYAQQYKTHAVKEGETIESIAKKYKVTPYDIIKLNPEVKDGLKPNTILIISGGQSVPDTTEEEVPETPIEEQIREATSFSIHKVRSKETIYGIARMYGISEEDLKRYNKELYSRELKKGEKIQIPRFSTPVVTATNPDIQTVSPVSENKTNEVLPVDNMPVTGQSVIDTTKYEKSFVFDSFKTHKVRRKETLYSLAKKYNITEDEIKRYNKELYARPLKKGEKIQIPVFKEVLVKKEAEDPLKAIKSIHIVKPKETRWGIANSYGLTIFQLKQLNPEMGEIIKIGDTLIIPQKETIIQVPDSDNFVFYEVKPKETLYSLTRIFKISNDSLQKYNPALKDGLKAGMILKFPKREAEGLNVQNSLIVKKFSLMDSIKPMSTSTIAYFIPFRLEAIDFRSKKDIERNIEKSRNLNVALDFYTGVLIALDSVKKLGISVNTKIFDSEASEVIVSDLAMSNDLKKYDAIIGPFMPSAFNRLAEHVRRDSVPAFAPFSNNIVLKEHVFQTIPSDDVIRAKMIAFIKENVGDRQLIIISDKENEEVKLKLVSEFPGAKVLTPIENTFIRLDDINPLLSKEKENWVIVETNNIALLTNVSGVLNSSMVEDIKVTMLTTKRGSAYDSQNVSNFHLSNLNFHYPTVDRVSKKGEAFNKAYEKKYKKLPSRYATRGYDLTMDVALRLAYSKNLDHTARYIGETEYVENKFEYDKSYSGGHYNKGVYIVKYENLEIVEVENTNNKLVVENTGN</sequence>
<accession>A0A9E6ZP70</accession>
<dbReference type="InterPro" id="IPR036779">
    <property type="entry name" value="LysM_dom_sf"/>
</dbReference>
<evidence type="ECO:0000313" key="4">
    <source>
        <dbReference type="Proteomes" id="UP000831290"/>
    </source>
</evidence>
<dbReference type="InterPro" id="IPR028082">
    <property type="entry name" value="Peripla_BP_I"/>
</dbReference>
<dbReference type="SMART" id="SM00257">
    <property type="entry name" value="LysM"/>
    <property type="match status" value="5"/>
</dbReference>
<evidence type="ECO:0000256" key="1">
    <source>
        <dbReference type="SAM" id="SignalP"/>
    </source>
</evidence>
<dbReference type="PROSITE" id="PS51782">
    <property type="entry name" value="LYSM"/>
    <property type="match status" value="5"/>
</dbReference>
<feature type="domain" description="LysM" evidence="2">
    <location>
        <begin position="198"/>
        <end position="242"/>
    </location>
</feature>
<dbReference type="Gene3D" id="3.10.350.10">
    <property type="entry name" value="LysM domain"/>
    <property type="match status" value="5"/>
</dbReference>
<keyword evidence="4" id="KW-1185">Reference proteome</keyword>
<dbReference type="GO" id="GO:0008932">
    <property type="term" value="F:lytic endotransglycosylase activity"/>
    <property type="evidence" value="ECO:0007669"/>
    <property type="project" value="TreeGrafter"/>
</dbReference>
<dbReference type="SUPFAM" id="SSF54106">
    <property type="entry name" value="LysM domain"/>
    <property type="match status" value="5"/>
</dbReference>
<dbReference type="PANTHER" id="PTHR33734:SF22">
    <property type="entry name" value="MEMBRANE-BOUND LYTIC MUREIN TRANSGLYCOSYLASE D"/>
    <property type="match status" value="1"/>
</dbReference>
<dbReference type="Pfam" id="PF01476">
    <property type="entry name" value="LysM"/>
    <property type="match status" value="5"/>
</dbReference>
<feature type="domain" description="LysM" evidence="2">
    <location>
        <begin position="23"/>
        <end position="66"/>
    </location>
</feature>
<dbReference type="CDD" id="cd00118">
    <property type="entry name" value="LysM"/>
    <property type="match status" value="5"/>
</dbReference>
<feature type="domain" description="LysM" evidence="2">
    <location>
        <begin position="96"/>
        <end position="140"/>
    </location>
</feature>
<dbReference type="KEGG" id="fbm:MQE35_01495"/>
<dbReference type="Gene3D" id="3.40.50.2300">
    <property type="match status" value="1"/>
</dbReference>
<gene>
    <name evidence="3" type="ORF">MQE35_01495</name>
</gene>
<reference evidence="3" key="1">
    <citation type="submission" date="2022-03" db="EMBL/GenBank/DDBJ databases">
        <title>Description of Abyssus ytuae gen. nov., sp. nov., a novel member of the family Flavobacteriaceae isolated from the sediment of Mariana Trench.</title>
        <authorList>
            <person name="Zhang J."/>
            <person name="Xu X."/>
        </authorList>
    </citation>
    <scope>NUCLEOTIDE SEQUENCE</scope>
    <source>
        <strain evidence="3">MT3330</strain>
    </source>
</reference>
<feature type="domain" description="LysM" evidence="2">
    <location>
        <begin position="263"/>
        <end position="306"/>
    </location>
</feature>
<protein>
    <submittedName>
        <fullName evidence="3">LysM peptidoglycan-binding domain-containing protein</fullName>
    </submittedName>
</protein>
<feature type="signal peptide" evidence="1">
    <location>
        <begin position="1"/>
        <end position="19"/>
    </location>
</feature>
<organism evidence="3 4">
    <name type="scientific">Abyssalbus ytuae</name>
    <dbReference type="NCBI Taxonomy" id="2926907"/>
    <lineage>
        <taxon>Bacteria</taxon>
        <taxon>Pseudomonadati</taxon>
        <taxon>Bacteroidota</taxon>
        <taxon>Flavobacteriia</taxon>
        <taxon>Flavobacteriales</taxon>
        <taxon>Flavobacteriaceae</taxon>
        <taxon>Abyssalbus</taxon>
    </lineage>
</organism>
<dbReference type="InterPro" id="IPR018392">
    <property type="entry name" value="LysM"/>
</dbReference>
<name>A0A9E6ZP70_9FLAO</name>
<dbReference type="PANTHER" id="PTHR33734">
    <property type="entry name" value="LYSM DOMAIN-CONTAINING GPI-ANCHORED PROTEIN 2"/>
    <property type="match status" value="1"/>
</dbReference>
<evidence type="ECO:0000259" key="2">
    <source>
        <dbReference type="PROSITE" id="PS51782"/>
    </source>
</evidence>
<dbReference type="AlphaFoldDB" id="A0A9E6ZP70"/>
<dbReference type="EMBL" id="CP094358">
    <property type="protein sequence ID" value="UOB17985.1"/>
    <property type="molecule type" value="Genomic_DNA"/>
</dbReference>
<proteinExistence type="predicted"/>
<keyword evidence="1" id="KW-0732">Signal</keyword>
<feature type="domain" description="LysM" evidence="2">
    <location>
        <begin position="322"/>
        <end position="365"/>
    </location>
</feature>
<evidence type="ECO:0000313" key="3">
    <source>
        <dbReference type="EMBL" id="UOB17985.1"/>
    </source>
</evidence>
<dbReference type="SUPFAM" id="SSF53822">
    <property type="entry name" value="Periplasmic binding protein-like I"/>
    <property type="match status" value="1"/>
</dbReference>
<feature type="chain" id="PRO_5039569470" evidence="1">
    <location>
        <begin position="20"/>
        <end position="757"/>
    </location>
</feature>
<dbReference type="RefSeq" id="WP_255843855.1">
    <property type="nucleotide sequence ID" value="NZ_CP094358.1"/>
</dbReference>